<name>A0A557SVJ3_9ARCH</name>
<reference evidence="1 2" key="1">
    <citation type="journal article" date="2019" name="Front. Microbiol.">
        <title>Ammonia Oxidation by the Arctic Terrestrial Thaumarchaeote Candidatus Nitrosocosmicus arcticus Is Stimulated by Increasing Temperatures.</title>
        <authorList>
            <person name="Alves R.J.E."/>
            <person name="Kerou M."/>
            <person name="Zappe A."/>
            <person name="Bittner R."/>
            <person name="Abby S.S."/>
            <person name="Schmidt H.A."/>
            <person name="Pfeifer K."/>
            <person name="Schleper C."/>
        </authorList>
    </citation>
    <scope>NUCLEOTIDE SEQUENCE [LARGE SCALE GENOMIC DNA]</scope>
    <source>
        <strain evidence="1 2">Kfb</strain>
    </source>
</reference>
<dbReference type="EMBL" id="VOAH01000006">
    <property type="protein sequence ID" value="TVP40628.1"/>
    <property type="molecule type" value="Genomic_DNA"/>
</dbReference>
<dbReference type="Pfam" id="PF21344">
    <property type="entry name" value="Zn_ribbon_LysW"/>
    <property type="match status" value="1"/>
</dbReference>
<dbReference type="Proteomes" id="UP000315289">
    <property type="component" value="Unassembled WGS sequence"/>
</dbReference>
<dbReference type="Gene3D" id="2.20.28.160">
    <property type="match status" value="1"/>
</dbReference>
<gene>
    <name evidence="1" type="primary">lysW</name>
    <name evidence="1" type="ORF">NARC_60015</name>
</gene>
<protein>
    <submittedName>
        <fullName evidence="1">Alpha-aminoadipate carrier protein lysW</fullName>
    </submittedName>
</protein>
<proteinExistence type="predicted"/>
<comment type="caution">
    <text evidence="1">The sequence shown here is derived from an EMBL/GenBank/DDBJ whole genome shotgun (WGS) entry which is preliminary data.</text>
</comment>
<dbReference type="NCBIfam" id="NF041070">
    <property type="entry name" value="carrier_LysW_Arch"/>
    <property type="match status" value="1"/>
</dbReference>
<sequence length="69" mass="7633">MRIMSKLIRNKKMAKVNCKECDAEIPIPADSMQGEIVTCPDCGESFELVKSGDEFSIKPAQVVGEDWGQ</sequence>
<keyword evidence="2" id="KW-1185">Reference proteome</keyword>
<dbReference type="CDD" id="cd13946">
    <property type="entry name" value="LysW"/>
    <property type="match status" value="1"/>
</dbReference>
<dbReference type="PANTHER" id="PTHR40393">
    <property type="entry name" value="LYSINE BIOSYNTHESIS PROTEIN-RELATED-RELATED"/>
    <property type="match status" value="1"/>
</dbReference>
<dbReference type="InterPro" id="IPR005906">
    <property type="entry name" value="LysW"/>
</dbReference>
<accession>A0A557SVJ3</accession>
<evidence type="ECO:0000313" key="1">
    <source>
        <dbReference type="EMBL" id="TVP40628.1"/>
    </source>
</evidence>
<organism evidence="1 2">
    <name type="scientific">Candidatus Nitrosocosmicus arcticus</name>
    <dbReference type="NCBI Taxonomy" id="2035267"/>
    <lineage>
        <taxon>Archaea</taxon>
        <taxon>Nitrososphaerota</taxon>
        <taxon>Nitrososphaeria</taxon>
        <taxon>Nitrososphaerales</taxon>
        <taxon>Nitrososphaeraceae</taxon>
        <taxon>Candidatus Nitrosocosmicus</taxon>
    </lineage>
</organism>
<evidence type="ECO:0000313" key="2">
    <source>
        <dbReference type="Proteomes" id="UP000315289"/>
    </source>
</evidence>
<dbReference type="PANTHER" id="PTHR40393:SF2">
    <property type="entry name" value="ALPHA-AMINOADIPATE_GLUTAMATE CARRIER PROTEIN LYSW"/>
    <property type="match status" value="1"/>
</dbReference>
<dbReference type="AlphaFoldDB" id="A0A557SVJ3"/>